<dbReference type="Gene3D" id="1.10.510.10">
    <property type="entry name" value="Transferase(Phosphotransferase) domain 1"/>
    <property type="match status" value="1"/>
</dbReference>
<dbReference type="STRING" id="92696.A0A4R0RS79"/>
<protein>
    <recommendedName>
        <fullName evidence="2">Protein kinase domain-containing protein</fullName>
    </recommendedName>
</protein>
<dbReference type="GO" id="GO:0004672">
    <property type="term" value="F:protein kinase activity"/>
    <property type="evidence" value="ECO:0007669"/>
    <property type="project" value="InterPro"/>
</dbReference>
<dbReference type="PROSITE" id="PS50011">
    <property type="entry name" value="PROTEIN_KINASE_DOM"/>
    <property type="match status" value="1"/>
</dbReference>
<dbReference type="SMART" id="SM00220">
    <property type="entry name" value="S_TKc"/>
    <property type="match status" value="1"/>
</dbReference>
<proteinExistence type="predicted"/>
<keyword evidence="1" id="KW-0175">Coiled coil</keyword>
<feature type="coiled-coil region" evidence="1">
    <location>
        <begin position="94"/>
        <end position="148"/>
    </location>
</feature>
<dbReference type="InterPro" id="IPR000719">
    <property type="entry name" value="Prot_kinase_dom"/>
</dbReference>
<accession>A0A4R0RS79</accession>
<dbReference type="AlphaFoldDB" id="A0A4R0RS79"/>
<sequence length="576" mass="66611">MPSTPTVKTPAVKAPEAILSLTSEMLLDSEKIVGNDCNIIGLDKSREFRDNLNQARITQEDLLSRVREALKDPAVRSYLTDLNLRGYIEHRQKYKQLRSESRQHLKNIQELYDTIQTTSARGRMDTRIAEMEARLAEEQRQEKVIEEQQIRQRRKGEATVVPLVRAFENLLATSQNATRCSIFPSLAFVSLALMATTEPVPSAGDGPSVDTSGLNENEIFWRDLVPYLMEKGYKLRPRYQADWVPSWKARGERPSNLRHEDFPGLARPGVLDAVRISDGEMVFLKRISSKTHEREKEMTMMWSAEPLSSDPRNHCVPVLDVLDLPGSSEETLLVLPLLRLFSDPAFLTVGEAMEFFRQAFEGLAFMHELHVSHGDCTNLNIMMDPRPTFPQMYHPRMVHQPRDFKGELKYSRRTKHPVKYYWIDFGLSCKYDTDNTSPRDVPIFGGYRDAPEYQDPAMPSNPFHTDVWFIGRTIQKKFLQEMLGVEFMTPLVSDMMHNDPEKRPTMKEVVARFEQLQRSLPWWKLRSRITYIQDGENTREWITNSVHHALRTAFDMLLLRPALPRPPSRPLHTFKV</sequence>
<dbReference type="InterPro" id="IPR011009">
    <property type="entry name" value="Kinase-like_dom_sf"/>
</dbReference>
<organism evidence="3 4">
    <name type="scientific">Steccherinum ochraceum</name>
    <dbReference type="NCBI Taxonomy" id="92696"/>
    <lineage>
        <taxon>Eukaryota</taxon>
        <taxon>Fungi</taxon>
        <taxon>Dikarya</taxon>
        <taxon>Basidiomycota</taxon>
        <taxon>Agaricomycotina</taxon>
        <taxon>Agaricomycetes</taxon>
        <taxon>Polyporales</taxon>
        <taxon>Steccherinaceae</taxon>
        <taxon>Steccherinum</taxon>
    </lineage>
</organism>
<dbReference type="Proteomes" id="UP000292702">
    <property type="component" value="Unassembled WGS sequence"/>
</dbReference>
<evidence type="ECO:0000313" key="4">
    <source>
        <dbReference type="Proteomes" id="UP000292702"/>
    </source>
</evidence>
<evidence type="ECO:0000259" key="2">
    <source>
        <dbReference type="PROSITE" id="PS50011"/>
    </source>
</evidence>
<dbReference type="SUPFAM" id="SSF56112">
    <property type="entry name" value="Protein kinase-like (PK-like)"/>
    <property type="match status" value="1"/>
</dbReference>
<name>A0A4R0RS79_9APHY</name>
<feature type="domain" description="Protein kinase" evidence="2">
    <location>
        <begin position="257"/>
        <end position="575"/>
    </location>
</feature>
<evidence type="ECO:0000256" key="1">
    <source>
        <dbReference type="SAM" id="Coils"/>
    </source>
</evidence>
<gene>
    <name evidence="3" type="ORF">EIP91_002772</name>
</gene>
<keyword evidence="4" id="KW-1185">Reference proteome</keyword>
<reference evidence="3 4" key="1">
    <citation type="submission" date="2018-11" db="EMBL/GenBank/DDBJ databases">
        <title>Genome assembly of Steccherinum ochraceum LE-BIN_3174, the white-rot fungus of the Steccherinaceae family (The Residual Polyporoid clade, Polyporales, Basidiomycota).</title>
        <authorList>
            <person name="Fedorova T.V."/>
            <person name="Glazunova O.A."/>
            <person name="Landesman E.O."/>
            <person name="Moiseenko K.V."/>
            <person name="Psurtseva N.V."/>
            <person name="Savinova O.S."/>
            <person name="Shakhova N.V."/>
            <person name="Tyazhelova T.V."/>
            <person name="Vasina D.V."/>
        </authorList>
    </citation>
    <scope>NUCLEOTIDE SEQUENCE [LARGE SCALE GENOMIC DNA]</scope>
    <source>
        <strain evidence="3 4">LE-BIN_3174</strain>
    </source>
</reference>
<dbReference type="GO" id="GO:0005524">
    <property type="term" value="F:ATP binding"/>
    <property type="evidence" value="ECO:0007669"/>
    <property type="project" value="InterPro"/>
</dbReference>
<evidence type="ECO:0000313" key="3">
    <source>
        <dbReference type="EMBL" id="TCD65334.1"/>
    </source>
</evidence>
<dbReference type="EMBL" id="RWJN01000186">
    <property type="protein sequence ID" value="TCD65334.1"/>
    <property type="molecule type" value="Genomic_DNA"/>
</dbReference>
<comment type="caution">
    <text evidence="3">The sequence shown here is derived from an EMBL/GenBank/DDBJ whole genome shotgun (WGS) entry which is preliminary data.</text>
</comment>
<dbReference type="OrthoDB" id="5987198at2759"/>